<evidence type="ECO:0000256" key="2">
    <source>
        <dbReference type="SAM" id="MobiDB-lite"/>
    </source>
</evidence>
<protein>
    <recommendedName>
        <fullName evidence="3">HNH nuclease domain-containing protein</fullName>
    </recommendedName>
</protein>
<evidence type="ECO:0000313" key="4">
    <source>
        <dbReference type="EMBL" id="OJZ62670.1"/>
    </source>
</evidence>
<dbReference type="InterPro" id="IPR003615">
    <property type="entry name" value="HNH_nuc"/>
</dbReference>
<sequence>RAAAEADLAGKAAGYRPDELAVYAKRLLDWLHPDGHFSDAERVRKRGIILGAQDGEGMSRLSGLLTPELRAAIEAMLAKLAAPGACNPDDDTPVIDAAPDEDAVRRDTRSTAQRNHDALLAGLRALLASGELGQHNGLPVSIVVTTTLQDLEAAAGKALTAGGTLVPMSDVIRWAGHAHHYLAIFDRGRSLALYHATRFASPGQRIMLYAKDRGCTRPGCDAPAYHSQVHHVRGWAATGRTDIDDLTLACGPDNRLAEQGWTTRTNARGETEWIPPPHLDRGQPRTNTYHHPERFLHDQDDDDPA</sequence>
<organism evidence="4 5">
    <name type="scientific">Mycobacterium paraffinicum</name>
    <dbReference type="NCBI Taxonomy" id="53378"/>
    <lineage>
        <taxon>Bacteria</taxon>
        <taxon>Bacillati</taxon>
        <taxon>Actinomycetota</taxon>
        <taxon>Actinomycetes</taxon>
        <taxon>Mycobacteriales</taxon>
        <taxon>Mycobacteriaceae</taxon>
        <taxon>Mycobacterium</taxon>
    </lineage>
</organism>
<dbReference type="GO" id="GO:0004519">
    <property type="term" value="F:endonuclease activity"/>
    <property type="evidence" value="ECO:0007669"/>
    <property type="project" value="InterPro"/>
</dbReference>
<evidence type="ECO:0000259" key="3">
    <source>
        <dbReference type="SMART" id="SM00507"/>
    </source>
</evidence>
<reference evidence="4 5" key="1">
    <citation type="submission" date="2016-11" db="EMBL/GenBank/DDBJ databases">
        <title>Genome sequences of unsequenced Mycobacteria.</title>
        <authorList>
            <person name="Greninger A.L."/>
            <person name="Fang F."/>
            <person name="Jerome K.R."/>
        </authorList>
    </citation>
    <scope>NUCLEOTIDE SEQUENCE [LARGE SCALE GENOMIC DNA]</scope>
    <source>
        <strain evidence="4 5">M11</strain>
    </source>
</reference>
<dbReference type="AlphaFoldDB" id="A0A1Q4H538"/>
<proteinExistence type="inferred from homology"/>
<dbReference type="OrthoDB" id="4419061at2"/>
<comment type="similarity">
    <text evidence="1">Belongs to the Rv1128c/1148c/1588c/1702c/1945/3466 family.</text>
</comment>
<dbReference type="RefSeq" id="WP_073881230.1">
    <property type="nucleotide sequence ID" value="NZ_MPNT01000083.1"/>
</dbReference>
<dbReference type="InterPro" id="IPR003870">
    <property type="entry name" value="DUF222"/>
</dbReference>
<dbReference type="Pfam" id="PF01844">
    <property type="entry name" value="HNH"/>
    <property type="match status" value="1"/>
</dbReference>
<feature type="non-terminal residue" evidence="4">
    <location>
        <position position="1"/>
    </location>
</feature>
<dbReference type="SMART" id="SM00507">
    <property type="entry name" value="HNHc"/>
    <property type="match status" value="1"/>
</dbReference>
<dbReference type="EMBL" id="MPNT01000083">
    <property type="protein sequence ID" value="OJZ62670.1"/>
    <property type="molecule type" value="Genomic_DNA"/>
</dbReference>
<accession>A0A1Q4H538</accession>
<dbReference type="InterPro" id="IPR002711">
    <property type="entry name" value="HNH"/>
</dbReference>
<dbReference type="GO" id="GO:0008270">
    <property type="term" value="F:zinc ion binding"/>
    <property type="evidence" value="ECO:0007669"/>
    <property type="project" value="InterPro"/>
</dbReference>
<name>A0A1Q4H538_9MYCO</name>
<keyword evidence="5" id="KW-1185">Reference proteome</keyword>
<dbReference type="CDD" id="cd00085">
    <property type="entry name" value="HNHc"/>
    <property type="match status" value="1"/>
</dbReference>
<comment type="caution">
    <text evidence="4">The sequence shown here is derived from an EMBL/GenBank/DDBJ whole genome shotgun (WGS) entry which is preliminary data.</text>
</comment>
<gene>
    <name evidence="4" type="ORF">BRW65_30195</name>
</gene>
<feature type="region of interest" description="Disordered" evidence="2">
    <location>
        <begin position="259"/>
        <end position="305"/>
    </location>
</feature>
<evidence type="ECO:0000313" key="5">
    <source>
        <dbReference type="Proteomes" id="UP000186438"/>
    </source>
</evidence>
<dbReference type="Pfam" id="PF02720">
    <property type="entry name" value="DUF222"/>
    <property type="match status" value="1"/>
</dbReference>
<dbReference type="GO" id="GO:0003676">
    <property type="term" value="F:nucleic acid binding"/>
    <property type="evidence" value="ECO:0007669"/>
    <property type="project" value="InterPro"/>
</dbReference>
<feature type="domain" description="HNH nuclease" evidence="3">
    <location>
        <begin position="203"/>
        <end position="255"/>
    </location>
</feature>
<evidence type="ECO:0000256" key="1">
    <source>
        <dbReference type="ARBA" id="ARBA00023450"/>
    </source>
</evidence>
<dbReference type="STRING" id="53378.BRW65_30195"/>
<dbReference type="Proteomes" id="UP000186438">
    <property type="component" value="Unassembled WGS sequence"/>
</dbReference>